<dbReference type="Proteomes" id="UP000694844">
    <property type="component" value="Chromosome 3"/>
</dbReference>
<proteinExistence type="predicted"/>
<dbReference type="KEGG" id="cvn:111123543"/>
<feature type="transmembrane region" description="Helical" evidence="2">
    <location>
        <begin position="483"/>
        <end position="507"/>
    </location>
</feature>
<dbReference type="RefSeq" id="XP_022321642.1">
    <property type="nucleotide sequence ID" value="XM_022465934.1"/>
</dbReference>
<feature type="compositionally biased region" description="Low complexity" evidence="1">
    <location>
        <begin position="21"/>
        <end position="69"/>
    </location>
</feature>
<dbReference type="PANTHER" id="PTHR36148:SF3">
    <property type="entry name" value="50 KDA SPICULE MATRIX PROTEIN"/>
    <property type="match status" value="1"/>
</dbReference>
<evidence type="ECO:0000313" key="4">
    <source>
        <dbReference type="Proteomes" id="UP000694844"/>
    </source>
</evidence>
<dbReference type="AlphaFoldDB" id="A0A8B8D0H3"/>
<name>A0A8B8D0H3_CRAVI</name>
<feature type="compositionally biased region" description="Polar residues" evidence="1">
    <location>
        <begin position="231"/>
        <end position="255"/>
    </location>
</feature>
<accession>A0A8B8D0H3</accession>
<organism evidence="4 5">
    <name type="scientific">Crassostrea virginica</name>
    <name type="common">Eastern oyster</name>
    <dbReference type="NCBI Taxonomy" id="6565"/>
    <lineage>
        <taxon>Eukaryota</taxon>
        <taxon>Metazoa</taxon>
        <taxon>Spiralia</taxon>
        <taxon>Lophotrochozoa</taxon>
        <taxon>Mollusca</taxon>
        <taxon>Bivalvia</taxon>
        <taxon>Autobranchia</taxon>
        <taxon>Pteriomorphia</taxon>
        <taxon>Ostreida</taxon>
        <taxon>Ostreoidea</taxon>
        <taxon>Ostreidae</taxon>
        <taxon>Crassostrea</taxon>
    </lineage>
</organism>
<keyword evidence="4" id="KW-1185">Reference proteome</keyword>
<keyword evidence="3" id="KW-0732">Signal</keyword>
<feature type="region of interest" description="Disordered" evidence="1">
    <location>
        <begin position="21"/>
        <end position="280"/>
    </location>
</feature>
<evidence type="ECO:0000256" key="1">
    <source>
        <dbReference type="SAM" id="MobiDB-lite"/>
    </source>
</evidence>
<gene>
    <name evidence="5" type="primary">LOC111123543</name>
</gene>
<evidence type="ECO:0000313" key="5">
    <source>
        <dbReference type="RefSeq" id="XP_022321642.1"/>
    </source>
</evidence>
<feature type="chain" id="PRO_5034950900" evidence="3">
    <location>
        <begin position="25"/>
        <end position="604"/>
    </location>
</feature>
<feature type="compositionally biased region" description="Low complexity" evidence="1">
    <location>
        <begin position="256"/>
        <end position="277"/>
    </location>
</feature>
<keyword evidence="2" id="KW-0472">Membrane</keyword>
<sequence>MHCVHISVVVCVCIFTLSIPSSSSSTTSTTATATTTAESTSSISISTSSASISTTTGESSTSEAVTTTSNEVATVNSTDVTSLETTSTEELTDDPTTTEIDTTTGASETQTTTEQSTTTEALTTSDETTTTGVTMSSVNVTTATNAGTPTTIDTSTSASATTGSESITGISVSTENGSNSPETTTEQSTATTPTTLGTTTTTEPLTTTEESTETTLETSTTNGTTLTEPPYQTSSEADSTTQNHTNTSENPTTIETTSVTSYSPTVSSTVSSTLPTTAHPNINKEFDVTPSENALLVVLMNVTFSSCPSSITDALLNISNALRNISFFVSVSVGEHAECQNNSATSRLLLENSGKKIELKVSVKAQQFVQEENPFSNINSTITESMPGVVVSGFSSPSICDSDECLDEMIKSKGFQCKPLNDTVCNFTSLCTGHSCGEFGHCTLEANGQNTYVRNCKCNEDDMYQYTLSEQKCVRGEFSFKTWMIIAAGAGGLIILILLFVVVVLCAKRKGEATSNVDRYVYDVGDNDRETLMYSKSYDQIQDQFHRKPSYNDMTLDSRTQTSLQTFDNHGYDHWDPMESRETYASMDRHFQSPDFQPQITRPS</sequence>
<protein>
    <submittedName>
        <fullName evidence="5">GPI-anchored protein pfl2</fullName>
    </submittedName>
</protein>
<feature type="signal peptide" evidence="3">
    <location>
        <begin position="1"/>
        <end position="24"/>
    </location>
</feature>
<keyword evidence="2" id="KW-1133">Transmembrane helix</keyword>
<dbReference type="OrthoDB" id="6162292at2759"/>
<dbReference type="InterPro" id="IPR052890">
    <property type="entry name" value="SM50_spicule_matrix"/>
</dbReference>
<dbReference type="PANTHER" id="PTHR36148">
    <property type="entry name" value="50 KDA SPICULE MATRIX PROTEIN-RELATED"/>
    <property type="match status" value="1"/>
</dbReference>
<evidence type="ECO:0000256" key="3">
    <source>
        <dbReference type="SAM" id="SignalP"/>
    </source>
</evidence>
<keyword evidence="2" id="KW-0812">Transmembrane</keyword>
<feature type="compositionally biased region" description="Low complexity" evidence="1">
    <location>
        <begin position="77"/>
        <end position="230"/>
    </location>
</feature>
<evidence type="ECO:0000256" key="2">
    <source>
        <dbReference type="SAM" id="Phobius"/>
    </source>
</evidence>
<dbReference type="GeneID" id="111123543"/>
<reference evidence="5" key="1">
    <citation type="submission" date="2025-08" db="UniProtKB">
        <authorList>
            <consortium name="RefSeq"/>
        </authorList>
    </citation>
    <scope>IDENTIFICATION</scope>
    <source>
        <tissue evidence="5">Whole sample</tissue>
    </source>
</reference>